<dbReference type="Gene3D" id="3.10.20.30">
    <property type="match status" value="1"/>
</dbReference>
<dbReference type="GO" id="GO:0009055">
    <property type="term" value="F:electron transfer activity"/>
    <property type="evidence" value="ECO:0007669"/>
    <property type="project" value="InterPro"/>
</dbReference>
<dbReference type="Proteomes" id="UP000178526">
    <property type="component" value="Unassembled WGS sequence"/>
</dbReference>
<dbReference type="GO" id="GO:0051538">
    <property type="term" value="F:3 iron, 4 sulfur cluster binding"/>
    <property type="evidence" value="ECO:0007669"/>
    <property type="project" value="UniProtKB-KW"/>
</dbReference>
<evidence type="ECO:0000256" key="8">
    <source>
        <dbReference type="RuleBase" id="RU361237"/>
    </source>
</evidence>
<dbReference type="InterPro" id="IPR001041">
    <property type="entry name" value="2Fe-2S_ferredoxin-type"/>
</dbReference>
<feature type="domain" description="2Fe-2S ferredoxin-type" evidence="9">
    <location>
        <begin position="7"/>
        <end position="96"/>
    </location>
</feature>
<dbReference type="InterPro" id="IPR009051">
    <property type="entry name" value="Helical_ferredxn"/>
</dbReference>
<dbReference type="AlphaFoldDB" id="A0A1F7RMQ0"/>
<gene>
    <name evidence="11" type="primary">frdB</name>
    <name evidence="11" type="ORF">A2042_05100</name>
</gene>
<keyword evidence="8" id="KW-0003">3Fe-4S</keyword>
<keyword evidence="4 8" id="KW-0479">Metal-binding</keyword>
<dbReference type="PANTHER" id="PTHR11921:SF36">
    <property type="entry name" value="FUMARATE REDUCTASE IRON-SULFUR SUBUNIT"/>
    <property type="match status" value="1"/>
</dbReference>
<dbReference type="NCBIfam" id="TIGR00384">
    <property type="entry name" value="dhsB"/>
    <property type="match status" value="1"/>
</dbReference>
<comment type="catalytic activity">
    <reaction evidence="8">
        <text>a menaquinone + succinate = a menaquinol + fumarate</text>
        <dbReference type="Rhea" id="RHEA:27834"/>
        <dbReference type="Rhea" id="RHEA-COMP:9537"/>
        <dbReference type="Rhea" id="RHEA-COMP:9539"/>
        <dbReference type="ChEBI" id="CHEBI:16374"/>
        <dbReference type="ChEBI" id="CHEBI:18151"/>
        <dbReference type="ChEBI" id="CHEBI:29806"/>
        <dbReference type="ChEBI" id="CHEBI:30031"/>
        <dbReference type="EC" id="1.3.5.1"/>
    </reaction>
</comment>
<evidence type="ECO:0000256" key="3">
    <source>
        <dbReference type="ARBA" id="ARBA00022714"/>
    </source>
</evidence>
<sequence length="247" mass="28078">MADNRTLKISIFRYNPNIPGDKPRMQEYELQEMPHMTIFMALNKIREEHDPTLQFDFVCRGGICGSCGMMINGKVKLGCKTMTKDLPKKIKLMPMPTFKLIGDLSVDTGTFFRDMNIKTESWVHTEKKYDPKAQEERMDNEIALKIYEADRCIECGVCIACCETVNIHPEFLGAATINRVARFMIDPRDERTPAQYFDIIGNEEGTFGCVGLMACDDLCPQEIPLQMQLAFVRRKSLLAGLGLSKSK</sequence>
<protein>
    <recommendedName>
        <fullName evidence="8">Fumarate reductase iron-sulfur subunit</fullName>
        <ecNumber evidence="8">1.3.5.1</ecNumber>
    </recommendedName>
</protein>
<organism evidence="11 12">
    <name type="scientific">Candidatus Schekmanbacteria bacterium GWA2_38_11</name>
    <dbReference type="NCBI Taxonomy" id="1817876"/>
    <lineage>
        <taxon>Bacteria</taxon>
        <taxon>Candidatus Schekmaniibacteriota</taxon>
    </lineage>
</organism>
<dbReference type="FunFam" id="1.10.1060.10:FF:000003">
    <property type="entry name" value="Succinate dehydrogenase iron-sulfur subunit"/>
    <property type="match status" value="1"/>
</dbReference>
<dbReference type="PANTHER" id="PTHR11921">
    <property type="entry name" value="SUCCINATE DEHYDROGENASE IRON-SULFUR PROTEIN"/>
    <property type="match status" value="1"/>
</dbReference>
<dbReference type="InterPro" id="IPR004489">
    <property type="entry name" value="Succ_DH/fum_Rdtase_Fe-S"/>
</dbReference>
<dbReference type="NCBIfam" id="NF010071">
    <property type="entry name" value="PRK13552.1"/>
    <property type="match status" value="1"/>
</dbReference>
<dbReference type="SUPFAM" id="SSF46548">
    <property type="entry name" value="alpha-helical ferredoxin"/>
    <property type="match status" value="1"/>
</dbReference>
<comment type="cofactor">
    <cofactor evidence="8">
        <name>[4Fe-4S] cluster</name>
        <dbReference type="ChEBI" id="CHEBI:49883"/>
    </cofactor>
    <text evidence="8">Binds 1 [4Fe-4S] cluster.</text>
</comment>
<evidence type="ECO:0000256" key="4">
    <source>
        <dbReference type="ARBA" id="ARBA00022723"/>
    </source>
</evidence>
<dbReference type="GO" id="GO:0022904">
    <property type="term" value="P:respiratory electron transport chain"/>
    <property type="evidence" value="ECO:0007669"/>
    <property type="project" value="TreeGrafter"/>
</dbReference>
<keyword evidence="6 8" id="KW-0408">Iron</keyword>
<dbReference type="InterPro" id="IPR012675">
    <property type="entry name" value="Beta-grasp_dom_sf"/>
</dbReference>
<dbReference type="PROSITE" id="PS51379">
    <property type="entry name" value="4FE4S_FER_2"/>
    <property type="match status" value="1"/>
</dbReference>
<dbReference type="PROSITE" id="PS00197">
    <property type="entry name" value="2FE2S_FER_1"/>
    <property type="match status" value="1"/>
</dbReference>
<dbReference type="GO" id="GO:0008177">
    <property type="term" value="F:succinate dehydrogenase (quinone) activity"/>
    <property type="evidence" value="ECO:0007669"/>
    <property type="project" value="UniProtKB-EC"/>
</dbReference>
<keyword evidence="2 8" id="KW-0004">4Fe-4S</keyword>
<evidence type="ECO:0000259" key="9">
    <source>
        <dbReference type="PROSITE" id="PS51085"/>
    </source>
</evidence>
<dbReference type="InterPro" id="IPR006058">
    <property type="entry name" value="2Fe2S_fd_BS"/>
</dbReference>
<evidence type="ECO:0000256" key="2">
    <source>
        <dbReference type="ARBA" id="ARBA00022485"/>
    </source>
</evidence>
<dbReference type="InterPro" id="IPR050573">
    <property type="entry name" value="SDH/FRD_Iron-Sulfur"/>
</dbReference>
<dbReference type="GO" id="GO:0006099">
    <property type="term" value="P:tricarboxylic acid cycle"/>
    <property type="evidence" value="ECO:0007669"/>
    <property type="project" value="InterPro"/>
</dbReference>
<dbReference type="EMBL" id="MGDB01000029">
    <property type="protein sequence ID" value="OGL42721.1"/>
    <property type="molecule type" value="Genomic_DNA"/>
</dbReference>
<evidence type="ECO:0000259" key="10">
    <source>
        <dbReference type="PROSITE" id="PS51379"/>
    </source>
</evidence>
<evidence type="ECO:0000256" key="6">
    <source>
        <dbReference type="ARBA" id="ARBA00023004"/>
    </source>
</evidence>
<keyword evidence="5" id="KW-0560">Oxidoreductase</keyword>
<dbReference type="PROSITE" id="PS51085">
    <property type="entry name" value="2FE2S_FER_2"/>
    <property type="match status" value="1"/>
</dbReference>
<dbReference type="Pfam" id="PF13085">
    <property type="entry name" value="Fer2_3"/>
    <property type="match status" value="1"/>
</dbReference>
<dbReference type="InterPro" id="IPR017896">
    <property type="entry name" value="4Fe4S_Fe-S-bd"/>
</dbReference>
<evidence type="ECO:0000313" key="11">
    <source>
        <dbReference type="EMBL" id="OGL42721.1"/>
    </source>
</evidence>
<keyword evidence="7 8" id="KW-0411">Iron-sulfur</keyword>
<comment type="cofactor">
    <cofactor evidence="8">
        <name>[2Fe-2S] cluster</name>
        <dbReference type="ChEBI" id="CHEBI:190135"/>
    </cofactor>
    <text evidence="8">Binds 1 [2Fe-2S] cluster.</text>
</comment>
<comment type="cofactor">
    <cofactor evidence="8">
        <name>[3Fe-4S] cluster</name>
        <dbReference type="ChEBI" id="CHEBI:21137"/>
    </cofactor>
    <text evidence="8">Binds 1 [3Fe-4S] cluster.</text>
</comment>
<comment type="similarity">
    <text evidence="1 8">Belongs to the succinate dehydrogenase/fumarate reductase iron-sulfur protein family.</text>
</comment>
<comment type="caution">
    <text evidence="11">The sequence shown here is derived from an EMBL/GenBank/DDBJ whole genome shotgun (WGS) entry which is preliminary data.</text>
</comment>
<dbReference type="InterPro" id="IPR025192">
    <property type="entry name" value="Succ_DH/fum_Rdtase_N"/>
</dbReference>
<keyword evidence="3 8" id="KW-0001">2Fe-2S</keyword>
<accession>A0A1F7RMQ0</accession>
<dbReference type="SUPFAM" id="SSF54292">
    <property type="entry name" value="2Fe-2S ferredoxin-like"/>
    <property type="match status" value="1"/>
</dbReference>
<feature type="domain" description="4Fe-4S ferredoxin-type" evidence="10">
    <location>
        <begin position="142"/>
        <end position="172"/>
    </location>
</feature>
<dbReference type="Gene3D" id="1.10.1060.10">
    <property type="entry name" value="Alpha-helical ferredoxin"/>
    <property type="match status" value="1"/>
</dbReference>
<reference evidence="11 12" key="1">
    <citation type="journal article" date="2016" name="Nat. Commun.">
        <title>Thousands of microbial genomes shed light on interconnected biogeochemical processes in an aquifer system.</title>
        <authorList>
            <person name="Anantharaman K."/>
            <person name="Brown C.T."/>
            <person name="Hug L.A."/>
            <person name="Sharon I."/>
            <person name="Castelle C.J."/>
            <person name="Probst A.J."/>
            <person name="Thomas B.C."/>
            <person name="Singh A."/>
            <person name="Wilkins M.J."/>
            <person name="Karaoz U."/>
            <person name="Brodie E.L."/>
            <person name="Williams K.H."/>
            <person name="Hubbard S.S."/>
            <person name="Banfield J.F."/>
        </authorList>
    </citation>
    <scope>NUCLEOTIDE SEQUENCE [LARGE SCALE GENOMIC DNA]</scope>
</reference>
<evidence type="ECO:0000256" key="1">
    <source>
        <dbReference type="ARBA" id="ARBA00009433"/>
    </source>
</evidence>
<evidence type="ECO:0000313" key="12">
    <source>
        <dbReference type="Proteomes" id="UP000178526"/>
    </source>
</evidence>
<evidence type="ECO:0000256" key="5">
    <source>
        <dbReference type="ARBA" id="ARBA00023002"/>
    </source>
</evidence>
<dbReference type="EC" id="1.3.5.1" evidence="8"/>
<feature type="non-terminal residue" evidence="11">
    <location>
        <position position="247"/>
    </location>
</feature>
<dbReference type="InterPro" id="IPR036010">
    <property type="entry name" value="2Fe-2S_ferredoxin-like_sf"/>
</dbReference>
<dbReference type="GO" id="GO:0046872">
    <property type="term" value="F:metal ion binding"/>
    <property type="evidence" value="ECO:0007669"/>
    <property type="project" value="UniProtKB-KW"/>
</dbReference>
<proteinExistence type="inferred from homology"/>
<dbReference type="GO" id="GO:0051537">
    <property type="term" value="F:2 iron, 2 sulfur cluster binding"/>
    <property type="evidence" value="ECO:0007669"/>
    <property type="project" value="UniProtKB-KW"/>
</dbReference>
<name>A0A1F7RMQ0_9BACT</name>
<dbReference type="GO" id="GO:0051539">
    <property type="term" value="F:4 iron, 4 sulfur cluster binding"/>
    <property type="evidence" value="ECO:0007669"/>
    <property type="project" value="UniProtKB-KW"/>
</dbReference>
<evidence type="ECO:0000256" key="7">
    <source>
        <dbReference type="ARBA" id="ARBA00023014"/>
    </source>
</evidence>
<dbReference type="Pfam" id="PF13183">
    <property type="entry name" value="Fer4_8"/>
    <property type="match status" value="1"/>
</dbReference>